<sequence>MGLTMGTCVVVIYPSLLWYRSEQLSNETVCLDCQQNGSHFLEHILVRHIASLLQKMKDNQDKRQSEYTAPRHHFSPVTMHKFVLPPSKIIDTHDPNLIDNNHRIVTFNTKDHDNRTEQVHGVEIFEDRIKIVYSGFYYIYSSVHFRPSRAESRTDHHNKLWYMSVHKERLNHPKHSGQILKAIYTCDLLCSQGQHSSYTGGVFHLGAGDTLQVCLSTLGIVEFRQESTFFGLFLLSVEEKY</sequence>
<gene>
    <name evidence="6" type="ORF">GSLYS_00009924001</name>
</gene>
<comment type="similarity">
    <text evidence="2">Belongs to the tumor necrosis factor family.</text>
</comment>
<dbReference type="InterPro" id="IPR008983">
    <property type="entry name" value="Tumour_necrosis_fac-like_dom"/>
</dbReference>
<evidence type="ECO:0000256" key="1">
    <source>
        <dbReference type="ARBA" id="ARBA00004370"/>
    </source>
</evidence>
<dbReference type="GO" id="GO:0016020">
    <property type="term" value="C:membrane"/>
    <property type="evidence" value="ECO:0007669"/>
    <property type="project" value="UniProtKB-SubCell"/>
</dbReference>
<dbReference type="GO" id="GO:0005164">
    <property type="term" value="F:tumor necrosis factor receptor binding"/>
    <property type="evidence" value="ECO:0007669"/>
    <property type="project" value="InterPro"/>
</dbReference>
<dbReference type="AlphaFoldDB" id="A0AAV2HSY0"/>
<dbReference type="GO" id="GO:0006955">
    <property type="term" value="P:immune response"/>
    <property type="evidence" value="ECO:0007669"/>
    <property type="project" value="InterPro"/>
</dbReference>
<evidence type="ECO:0000313" key="7">
    <source>
        <dbReference type="Proteomes" id="UP001497497"/>
    </source>
</evidence>
<dbReference type="PROSITE" id="PS50049">
    <property type="entry name" value="THD_2"/>
    <property type="match status" value="1"/>
</dbReference>
<name>A0AAV2HSY0_LYMST</name>
<accession>A0AAV2HSY0</accession>
<evidence type="ECO:0000256" key="4">
    <source>
        <dbReference type="ARBA" id="ARBA00023136"/>
    </source>
</evidence>
<comment type="subcellular location">
    <subcellularLocation>
        <location evidence="1">Membrane</location>
    </subcellularLocation>
</comment>
<keyword evidence="7" id="KW-1185">Reference proteome</keyword>
<dbReference type="PANTHER" id="PTHR11471">
    <property type="entry name" value="TUMOR NECROSIS FACTOR FAMILY MEMBER"/>
    <property type="match status" value="1"/>
</dbReference>
<comment type="caution">
    <text evidence="6">The sequence shown here is derived from an EMBL/GenBank/DDBJ whole genome shotgun (WGS) entry which is preliminary data.</text>
</comment>
<evidence type="ECO:0000313" key="6">
    <source>
        <dbReference type="EMBL" id="CAL1536011.1"/>
    </source>
</evidence>
<evidence type="ECO:0000256" key="3">
    <source>
        <dbReference type="ARBA" id="ARBA00022514"/>
    </source>
</evidence>
<feature type="domain" description="THD" evidence="5">
    <location>
        <begin position="85"/>
        <end position="235"/>
    </location>
</feature>
<dbReference type="Gene3D" id="2.60.120.40">
    <property type="match status" value="1"/>
</dbReference>
<dbReference type="Pfam" id="PF00229">
    <property type="entry name" value="TNF"/>
    <property type="match status" value="1"/>
</dbReference>
<dbReference type="GO" id="GO:0005125">
    <property type="term" value="F:cytokine activity"/>
    <property type="evidence" value="ECO:0007669"/>
    <property type="project" value="UniProtKB-KW"/>
</dbReference>
<keyword evidence="3" id="KW-0202">Cytokine</keyword>
<dbReference type="SMART" id="SM00207">
    <property type="entry name" value="TNF"/>
    <property type="match status" value="1"/>
</dbReference>
<proteinExistence type="inferred from homology"/>
<protein>
    <recommendedName>
        <fullName evidence="5">THD domain-containing protein</fullName>
    </recommendedName>
</protein>
<dbReference type="PANTHER" id="PTHR11471:SF13">
    <property type="entry name" value="TNF FAMILY PROFILE DOMAIN-CONTAINING PROTEIN"/>
    <property type="match status" value="1"/>
</dbReference>
<dbReference type="GO" id="GO:0005615">
    <property type="term" value="C:extracellular space"/>
    <property type="evidence" value="ECO:0007669"/>
    <property type="project" value="UniProtKB-KW"/>
</dbReference>
<reference evidence="6 7" key="1">
    <citation type="submission" date="2024-04" db="EMBL/GenBank/DDBJ databases">
        <authorList>
            <consortium name="Genoscope - CEA"/>
            <person name="William W."/>
        </authorList>
    </citation>
    <scope>NUCLEOTIDE SEQUENCE [LARGE SCALE GENOMIC DNA]</scope>
</reference>
<dbReference type="EMBL" id="CAXITT010000217">
    <property type="protein sequence ID" value="CAL1536011.1"/>
    <property type="molecule type" value="Genomic_DNA"/>
</dbReference>
<evidence type="ECO:0000256" key="2">
    <source>
        <dbReference type="ARBA" id="ARBA00008670"/>
    </source>
</evidence>
<dbReference type="Proteomes" id="UP001497497">
    <property type="component" value="Unassembled WGS sequence"/>
</dbReference>
<dbReference type="InterPro" id="IPR006052">
    <property type="entry name" value="TNF_dom"/>
</dbReference>
<keyword evidence="4" id="KW-0472">Membrane</keyword>
<dbReference type="SUPFAM" id="SSF49842">
    <property type="entry name" value="TNF-like"/>
    <property type="match status" value="1"/>
</dbReference>
<organism evidence="6 7">
    <name type="scientific">Lymnaea stagnalis</name>
    <name type="common">Great pond snail</name>
    <name type="synonym">Helix stagnalis</name>
    <dbReference type="NCBI Taxonomy" id="6523"/>
    <lineage>
        <taxon>Eukaryota</taxon>
        <taxon>Metazoa</taxon>
        <taxon>Spiralia</taxon>
        <taxon>Lophotrochozoa</taxon>
        <taxon>Mollusca</taxon>
        <taxon>Gastropoda</taxon>
        <taxon>Heterobranchia</taxon>
        <taxon>Euthyneura</taxon>
        <taxon>Panpulmonata</taxon>
        <taxon>Hygrophila</taxon>
        <taxon>Lymnaeoidea</taxon>
        <taxon>Lymnaeidae</taxon>
        <taxon>Lymnaea</taxon>
    </lineage>
</organism>
<evidence type="ECO:0000259" key="5">
    <source>
        <dbReference type="PROSITE" id="PS50049"/>
    </source>
</evidence>